<comment type="caution">
    <text evidence="9">The sequence shown here is derived from an EMBL/GenBank/DDBJ whole genome shotgun (WGS) entry which is preliminary data.</text>
</comment>
<keyword evidence="5" id="KW-0539">Nucleus</keyword>
<dbReference type="PROSITE" id="PS00518">
    <property type="entry name" value="ZF_RING_1"/>
    <property type="match status" value="1"/>
</dbReference>
<dbReference type="PANTHER" id="PTHR14140:SF45">
    <property type="entry name" value="RING-TYPE E3 UBIQUITIN TRANSFERASE"/>
    <property type="match status" value="1"/>
</dbReference>
<organism evidence="9 10">
    <name type="scientific">Ladona fulva</name>
    <name type="common">Scarce chaser dragonfly</name>
    <name type="synonym">Libellula fulva</name>
    <dbReference type="NCBI Taxonomy" id="123851"/>
    <lineage>
        <taxon>Eukaryota</taxon>
        <taxon>Metazoa</taxon>
        <taxon>Ecdysozoa</taxon>
        <taxon>Arthropoda</taxon>
        <taxon>Hexapoda</taxon>
        <taxon>Insecta</taxon>
        <taxon>Pterygota</taxon>
        <taxon>Palaeoptera</taxon>
        <taxon>Odonata</taxon>
        <taxon>Epiprocta</taxon>
        <taxon>Anisoptera</taxon>
        <taxon>Libelluloidea</taxon>
        <taxon>Libellulidae</taxon>
        <taxon>Ladona</taxon>
    </lineage>
</organism>
<dbReference type="GO" id="GO:0016567">
    <property type="term" value="P:protein ubiquitination"/>
    <property type="evidence" value="ECO:0007669"/>
    <property type="project" value="TreeGrafter"/>
</dbReference>
<dbReference type="InterPro" id="IPR001841">
    <property type="entry name" value="Znf_RING"/>
</dbReference>
<dbReference type="InterPro" id="IPR045134">
    <property type="entry name" value="UHRF1/2-like"/>
</dbReference>
<dbReference type="GO" id="GO:0044027">
    <property type="term" value="P:negative regulation of gene expression via chromosomal CpG island methylation"/>
    <property type="evidence" value="ECO:0007669"/>
    <property type="project" value="TreeGrafter"/>
</dbReference>
<evidence type="ECO:0000313" key="10">
    <source>
        <dbReference type="Proteomes" id="UP000792457"/>
    </source>
</evidence>
<dbReference type="PROSITE" id="PS50089">
    <property type="entry name" value="ZF_RING_2"/>
    <property type="match status" value="1"/>
</dbReference>
<dbReference type="SUPFAM" id="SSF57850">
    <property type="entry name" value="RING/U-box"/>
    <property type="match status" value="1"/>
</dbReference>
<keyword evidence="3" id="KW-0862">Zinc</keyword>
<evidence type="ECO:0000256" key="6">
    <source>
        <dbReference type="PROSITE-ProRule" id="PRU00175"/>
    </source>
</evidence>
<evidence type="ECO:0000313" key="9">
    <source>
        <dbReference type="EMBL" id="KAG8232381.1"/>
    </source>
</evidence>
<dbReference type="FunFam" id="3.30.40.10:FF:000066">
    <property type="entry name" value="E3 ubiquitin-protein ligase UHRF2 isoform X1"/>
    <property type="match status" value="1"/>
</dbReference>
<dbReference type="InterPro" id="IPR036987">
    <property type="entry name" value="SRA-YDG_sf"/>
</dbReference>
<feature type="region of interest" description="Disordered" evidence="7">
    <location>
        <begin position="142"/>
        <end position="163"/>
    </location>
</feature>
<dbReference type="InterPro" id="IPR003105">
    <property type="entry name" value="SRA_YDG"/>
</dbReference>
<dbReference type="SMART" id="SM00466">
    <property type="entry name" value="SRA"/>
    <property type="match status" value="1"/>
</dbReference>
<keyword evidence="1" id="KW-0479">Metal-binding</keyword>
<sequence length="333" mass="37201">MAGEKLKESKKRASLQSAKGESKRDWGSGMACVGRTKECTLVPSNHYGPIPGVEVGTTWLFRVQELNMIMVPSKGVCQQLKKYVKMKSVHQGVNMKGICYYSAFSQALAMNCKAPLNAKTGAKAEDWKKGKPVRVVRSHKLGSHSKYAPEKGNRLRRDDEIPAPWTREGKERINNLGLTIIYPDGYEEAMAVDKKEKTPSRKRKAESPEGNSSKVMKVAAYKLPQELSKLVNKDCNKKLWEECKAVLPEGKVAFLAKVTEIFTCICCQELVFDPVTTKCLHNICKKCLKRSFSAEVNSCPCCRTDLNSKEEPVVNDELSSILKSLFPGYENGR</sequence>
<dbReference type="PANTHER" id="PTHR14140">
    <property type="entry name" value="E3 UBIQUITIN-PROTEIN LIGASE UHRF-RELATED"/>
    <property type="match status" value="1"/>
</dbReference>
<feature type="region of interest" description="Disordered" evidence="7">
    <location>
        <begin position="1"/>
        <end position="28"/>
    </location>
</feature>
<accession>A0A8K0KC78</accession>
<reference evidence="9" key="1">
    <citation type="submission" date="2013-04" db="EMBL/GenBank/DDBJ databases">
        <authorList>
            <person name="Qu J."/>
            <person name="Murali S.C."/>
            <person name="Bandaranaike D."/>
            <person name="Bellair M."/>
            <person name="Blankenburg K."/>
            <person name="Chao H."/>
            <person name="Dinh H."/>
            <person name="Doddapaneni H."/>
            <person name="Downs B."/>
            <person name="Dugan-Rocha S."/>
            <person name="Elkadiri S."/>
            <person name="Gnanaolivu R.D."/>
            <person name="Hernandez B."/>
            <person name="Javaid M."/>
            <person name="Jayaseelan J.C."/>
            <person name="Lee S."/>
            <person name="Li M."/>
            <person name="Ming W."/>
            <person name="Munidasa M."/>
            <person name="Muniz J."/>
            <person name="Nguyen L."/>
            <person name="Ongeri F."/>
            <person name="Osuji N."/>
            <person name="Pu L.-L."/>
            <person name="Puazo M."/>
            <person name="Qu C."/>
            <person name="Quiroz J."/>
            <person name="Raj R."/>
            <person name="Weissenberger G."/>
            <person name="Xin Y."/>
            <person name="Zou X."/>
            <person name="Han Y."/>
            <person name="Richards S."/>
            <person name="Worley K."/>
            <person name="Muzny D."/>
            <person name="Gibbs R."/>
        </authorList>
    </citation>
    <scope>NUCLEOTIDE SEQUENCE</scope>
    <source>
        <strain evidence="9">Sampled in the wild</strain>
    </source>
</reference>
<name>A0A8K0KC78_LADFU</name>
<dbReference type="Proteomes" id="UP000792457">
    <property type="component" value="Unassembled WGS sequence"/>
</dbReference>
<keyword evidence="2 6" id="KW-0863">Zinc-finger</keyword>
<evidence type="ECO:0000259" key="8">
    <source>
        <dbReference type="PROSITE" id="PS50089"/>
    </source>
</evidence>
<evidence type="ECO:0000256" key="5">
    <source>
        <dbReference type="ARBA" id="ARBA00023242"/>
    </source>
</evidence>
<dbReference type="SUPFAM" id="SSF88697">
    <property type="entry name" value="PUA domain-like"/>
    <property type="match status" value="1"/>
</dbReference>
<dbReference type="GO" id="GO:0003677">
    <property type="term" value="F:DNA binding"/>
    <property type="evidence" value="ECO:0007669"/>
    <property type="project" value="UniProtKB-KW"/>
</dbReference>
<feature type="region of interest" description="Disordered" evidence="7">
    <location>
        <begin position="192"/>
        <end position="213"/>
    </location>
</feature>
<gene>
    <name evidence="9" type="ORF">J437_LFUL012523</name>
</gene>
<evidence type="ECO:0000256" key="2">
    <source>
        <dbReference type="ARBA" id="ARBA00022771"/>
    </source>
</evidence>
<keyword evidence="4" id="KW-0238">DNA-binding</keyword>
<evidence type="ECO:0000256" key="4">
    <source>
        <dbReference type="ARBA" id="ARBA00023125"/>
    </source>
</evidence>
<feature type="compositionally biased region" description="Basic and acidic residues" evidence="7">
    <location>
        <begin position="147"/>
        <end position="160"/>
    </location>
</feature>
<keyword evidence="10" id="KW-1185">Reference proteome</keyword>
<dbReference type="OrthoDB" id="2270193at2759"/>
<dbReference type="GO" id="GO:0061630">
    <property type="term" value="F:ubiquitin protein ligase activity"/>
    <property type="evidence" value="ECO:0007669"/>
    <property type="project" value="TreeGrafter"/>
</dbReference>
<dbReference type="Gene3D" id="3.30.40.10">
    <property type="entry name" value="Zinc/RING finger domain, C3HC4 (zinc finger)"/>
    <property type="match status" value="1"/>
</dbReference>
<dbReference type="InterPro" id="IPR013083">
    <property type="entry name" value="Znf_RING/FYVE/PHD"/>
</dbReference>
<evidence type="ECO:0000256" key="7">
    <source>
        <dbReference type="SAM" id="MobiDB-lite"/>
    </source>
</evidence>
<evidence type="ECO:0000256" key="1">
    <source>
        <dbReference type="ARBA" id="ARBA00022723"/>
    </source>
</evidence>
<reference evidence="9" key="2">
    <citation type="submission" date="2017-10" db="EMBL/GenBank/DDBJ databases">
        <title>Ladona fulva Genome sequencing and assembly.</title>
        <authorList>
            <person name="Murali S."/>
            <person name="Richards S."/>
            <person name="Bandaranaike D."/>
            <person name="Bellair M."/>
            <person name="Blankenburg K."/>
            <person name="Chao H."/>
            <person name="Dinh H."/>
            <person name="Doddapaneni H."/>
            <person name="Dugan-Rocha S."/>
            <person name="Elkadiri S."/>
            <person name="Gnanaolivu R."/>
            <person name="Hernandez B."/>
            <person name="Skinner E."/>
            <person name="Javaid M."/>
            <person name="Lee S."/>
            <person name="Li M."/>
            <person name="Ming W."/>
            <person name="Munidasa M."/>
            <person name="Muniz J."/>
            <person name="Nguyen L."/>
            <person name="Hughes D."/>
            <person name="Osuji N."/>
            <person name="Pu L.-L."/>
            <person name="Puazo M."/>
            <person name="Qu C."/>
            <person name="Quiroz J."/>
            <person name="Raj R."/>
            <person name="Weissenberger G."/>
            <person name="Xin Y."/>
            <person name="Zou X."/>
            <person name="Han Y."/>
            <person name="Worley K."/>
            <person name="Muzny D."/>
            <person name="Gibbs R."/>
        </authorList>
    </citation>
    <scope>NUCLEOTIDE SEQUENCE</scope>
    <source>
        <strain evidence="9">Sampled in the wild</strain>
    </source>
</reference>
<dbReference type="Gene3D" id="2.30.280.10">
    <property type="entry name" value="SRA-YDG"/>
    <property type="match status" value="2"/>
</dbReference>
<proteinExistence type="predicted"/>
<feature type="domain" description="RING-type" evidence="8">
    <location>
        <begin position="264"/>
        <end position="303"/>
    </location>
</feature>
<evidence type="ECO:0000256" key="3">
    <source>
        <dbReference type="ARBA" id="ARBA00022833"/>
    </source>
</evidence>
<dbReference type="InterPro" id="IPR017907">
    <property type="entry name" value="Znf_RING_CS"/>
</dbReference>
<protein>
    <recommendedName>
        <fullName evidence="8">RING-type domain-containing protein</fullName>
    </recommendedName>
</protein>
<dbReference type="EMBL" id="KZ308615">
    <property type="protein sequence ID" value="KAG8232381.1"/>
    <property type="molecule type" value="Genomic_DNA"/>
</dbReference>
<dbReference type="InterPro" id="IPR015947">
    <property type="entry name" value="PUA-like_sf"/>
</dbReference>
<dbReference type="GO" id="GO:0008270">
    <property type="term" value="F:zinc ion binding"/>
    <property type="evidence" value="ECO:0007669"/>
    <property type="project" value="UniProtKB-KW"/>
</dbReference>
<dbReference type="AlphaFoldDB" id="A0A8K0KC78"/>